<dbReference type="GO" id="GO:0016301">
    <property type="term" value="F:kinase activity"/>
    <property type="evidence" value="ECO:0007669"/>
    <property type="project" value="UniProtKB-KW"/>
</dbReference>
<dbReference type="OrthoDB" id="2906425at2759"/>
<protein>
    <submittedName>
        <fullName evidence="2">Kinase-like protein</fullName>
    </submittedName>
</protein>
<proteinExistence type="predicted"/>
<dbReference type="Proteomes" id="UP000070700">
    <property type="component" value="Unassembled WGS sequence"/>
</dbReference>
<dbReference type="InterPro" id="IPR011009">
    <property type="entry name" value="Kinase-like_dom_sf"/>
</dbReference>
<name>A0A194X025_MOLSC</name>
<dbReference type="AlphaFoldDB" id="A0A194X025"/>
<dbReference type="GeneID" id="28821906"/>
<dbReference type="PANTHER" id="PTHR21310">
    <property type="entry name" value="AMINOGLYCOSIDE PHOSPHOTRANSFERASE-RELATED-RELATED"/>
    <property type="match status" value="1"/>
</dbReference>
<evidence type="ECO:0000313" key="2">
    <source>
        <dbReference type="EMBL" id="KUJ13540.1"/>
    </source>
</evidence>
<feature type="domain" description="Aminoglycoside phosphotransferase" evidence="1">
    <location>
        <begin position="39"/>
        <end position="213"/>
    </location>
</feature>
<evidence type="ECO:0000259" key="1">
    <source>
        <dbReference type="Pfam" id="PF01636"/>
    </source>
</evidence>
<dbReference type="PANTHER" id="PTHR21310:SF58">
    <property type="entry name" value="AMINOGLYCOSIDE PHOSPHOTRANSFERASE DOMAIN-CONTAINING PROTEIN"/>
    <property type="match status" value="1"/>
</dbReference>
<dbReference type="CDD" id="cd05120">
    <property type="entry name" value="APH_ChoK_like"/>
    <property type="match status" value="1"/>
</dbReference>
<dbReference type="KEGG" id="psco:LY89DRAFT_651772"/>
<dbReference type="STRING" id="149040.A0A194X025"/>
<keyword evidence="3" id="KW-1185">Reference proteome</keyword>
<dbReference type="EMBL" id="KQ947422">
    <property type="protein sequence ID" value="KUJ13540.1"/>
    <property type="molecule type" value="Genomic_DNA"/>
</dbReference>
<dbReference type="SUPFAM" id="SSF56112">
    <property type="entry name" value="Protein kinase-like (PK-like)"/>
    <property type="match status" value="1"/>
</dbReference>
<dbReference type="InterPro" id="IPR051678">
    <property type="entry name" value="AGP_Transferase"/>
</dbReference>
<dbReference type="Pfam" id="PF01636">
    <property type="entry name" value="APH"/>
    <property type="match status" value="1"/>
</dbReference>
<reference evidence="2 3" key="1">
    <citation type="submission" date="2015-10" db="EMBL/GenBank/DDBJ databases">
        <title>Full genome of DAOMC 229536 Phialocephala scopiformis, a fungal endophyte of spruce producing the potent anti-insectan compound rugulosin.</title>
        <authorList>
            <consortium name="DOE Joint Genome Institute"/>
            <person name="Walker A.K."/>
            <person name="Frasz S.L."/>
            <person name="Seifert K.A."/>
            <person name="Miller J.D."/>
            <person name="Mondo S.J."/>
            <person name="Labutti K."/>
            <person name="Lipzen A."/>
            <person name="Dockter R."/>
            <person name="Kennedy M."/>
            <person name="Grigoriev I.V."/>
            <person name="Spatafora J.W."/>
        </authorList>
    </citation>
    <scope>NUCLEOTIDE SEQUENCE [LARGE SCALE GENOMIC DNA]</scope>
    <source>
        <strain evidence="2 3">CBS 120377</strain>
    </source>
</reference>
<dbReference type="Gene3D" id="3.90.1200.10">
    <property type="match status" value="1"/>
</dbReference>
<organism evidence="2 3">
    <name type="scientific">Mollisia scopiformis</name>
    <name type="common">Conifer needle endophyte fungus</name>
    <name type="synonym">Phialocephala scopiformis</name>
    <dbReference type="NCBI Taxonomy" id="149040"/>
    <lineage>
        <taxon>Eukaryota</taxon>
        <taxon>Fungi</taxon>
        <taxon>Dikarya</taxon>
        <taxon>Ascomycota</taxon>
        <taxon>Pezizomycotina</taxon>
        <taxon>Leotiomycetes</taxon>
        <taxon>Helotiales</taxon>
        <taxon>Mollisiaceae</taxon>
        <taxon>Mollisia</taxon>
    </lineage>
</organism>
<keyword evidence="2" id="KW-0808">Transferase</keyword>
<dbReference type="InParanoid" id="A0A194X025"/>
<keyword evidence="2" id="KW-0418">Kinase</keyword>
<dbReference type="InterPro" id="IPR002575">
    <property type="entry name" value="Aminoglycoside_PTrfase"/>
</dbReference>
<gene>
    <name evidence="2" type="ORF">LY89DRAFT_651772</name>
</gene>
<evidence type="ECO:0000313" key="3">
    <source>
        <dbReference type="Proteomes" id="UP000070700"/>
    </source>
</evidence>
<dbReference type="RefSeq" id="XP_018067895.1">
    <property type="nucleotide sequence ID" value="XM_018212180.1"/>
</dbReference>
<sequence>MTGDTSISDTSEGITLMSSFSRKVIRYGDKVVKSGPGILPLEAETMRFIAANTSIPVPRIYEEETGLVPSITMDYIEGETLEAVWNGLPEEQKLDIAEQLKGILSQLRSLKGQYIGSINRGEANDGRRFDYKGGPFDTEAEFNQFLVTDKIKGCPTIFYDIAFRSLRTDHEIVFTHADFTPRNIIVKDGRVVALLDWEYSRWYPEYWEFVKTFKGADHRCSWYNYVEAIFPVCHETEYINDCFLRSILRH</sequence>
<accession>A0A194X025</accession>